<keyword evidence="1" id="KW-1133">Transmembrane helix</keyword>
<comment type="caution">
    <text evidence="3">The sequence shown here is derived from an EMBL/GenBank/DDBJ whole genome shotgun (WGS) entry which is preliminary data.</text>
</comment>
<proteinExistence type="predicted"/>
<feature type="domain" description="YcxB-like C-terminal" evidence="2">
    <location>
        <begin position="97"/>
        <end position="156"/>
    </location>
</feature>
<keyword evidence="1" id="KW-0812">Transmembrane</keyword>
<dbReference type="Pfam" id="PF14317">
    <property type="entry name" value="YcxB"/>
    <property type="match status" value="1"/>
</dbReference>
<feature type="transmembrane region" description="Helical" evidence="1">
    <location>
        <begin position="51"/>
        <end position="73"/>
    </location>
</feature>
<sequence>MTIIIEGQLTYEEFKQYSEYHTKKILMRYFISVFLIMFIAIYITMFEEFGWFLTVALPLSITYIGFVFLKFILKMINKRHYDQNPMLKQKMKYVISTKTIRLNSEQLQSKYSWEEIRSTIEYRDMFLLYVTKTSALILPKRYFQTKEDISQFKALLQDRLEAKKLKWM</sequence>
<dbReference type="EMBL" id="MLQQ01000006">
    <property type="protein sequence ID" value="OIJ14539.1"/>
    <property type="molecule type" value="Genomic_DNA"/>
</dbReference>
<dbReference type="RefSeq" id="WP_071312579.1">
    <property type="nucleotide sequence ID" value="NZ_MLQQ01000006.1"/>
</dbReference>
<keyword evidence="1" id="KW-0472">Membrane</keyword>
<evidence type="ECO:0000259" key="2">
    <source>
        <dbReference type="Pfam" id="PF14317"/>
    </source>
</evidence>
<name>A0A1S2LPT1_9BACI</name>
<gene>
    <name evidence="3" type="ORF">BKP35_06590</name>
</gene>
<organism evidence="3 4">
    <name type="scientific">Anaerobacillus arseniciselenatis</name>
    <dbReference type="NCBI Taxonomy" id="85682"/>
    <lineage>
        <taxon>Bacteria</taxon>
        <taxon>Bacillati</taxon>
        <taxon>Bacillota</taxon>
        <taxon>Bacilli</taxon>
        <taxon>Bacillales</taxon>
        <taxon>Bacillaceae</taxon>
        <taxon>Anaerobacillus</taxon>
    </lineage>
</organism>
<dbReference type="Proteomes" id="UP000180098">
    <property type="component" value="Unassembled WGS sequence"/>
</dbReference>
<evidence type="ECO:0000313" key="3">
    <source>
        <dbReference type="EMBL" id="OIJ14539.1"/>
    </source>
</evidence>
<feature type="transmembrane region" description="Helical" evidence="1">
    <location>
        <begin position="25"/>
        <end position="45"/>
    </location>
</feature>
<dbReference type="OrthoDB" id="2866610at2"/>
<evidence type="ECO:0000313" key="4">
    <source>
        <dbReference type="Proteomes" id="UP000180098"/>
    </source>
</evidence>
<evidence type="ECO:0000256" key="1">
    <source>
        <dbReference type="SAM" id="Phobius"/>
    </source>
</evidence>
<accession>A0A1S2LPT1</accession>
<dbReference type="InterPro" id="IPR025588">
    <property type="entry name" value="YcxB-like_C"/>
</dbReference>
<protein>
    <recommendedName>
        <fullName evidence="2">YcxB-like C-terminal domain-containing protein</fullName>
    </recommendedName>
</protein>
<reference evidence="3 4" key="1">
    <citation type="submission" date="2016-10" db="EMBL/GenBank/DDBJ databases">
        <title>Draft genome sequences of four alkaliphilic bacteria belonging to the Anaerobacillus genus.</title>
        <authorList>
            <person name="Bassil N.M."/>
            <person name="Lloyd J.R."/>
        </authorList>
    </citation>
    <scope>NUCLEOTIDE SEQUENCE [LARGE SCALE GENOMIC DNA]</scope>
    <source>
        <strain evidence="3 4">DSM 15340</strain>
    </source>
</reference>
<keyword evidence="4" id="KW-1185">Reference proteome</keyword>
<dbReference type="AlphaFoldDB" id="A0A1S2LPT1"/>